<organism evidence="7 8">
    <name type="scientific">Ramlibacter agri</name>
    <dbReference type="NCBI Taxonomy" id="2728837"/>
    <lineage>
        <taxon>Bacteria</taxon>
        <taxon>Pseudomonadati</taxon>
        <taxon>Pseudomonadota</taxon>
        <taxon>Betaproteobacteria</taxon>
        <taxon>Burkholderiales</taxon>
        <taxon>Comamonadaceae</taxon>
        <taxon>Ramlibacter</taxon>
    </lineage>
</organism>
<feature type="transmembrane region" description="Helical" evidence="6">
    <location>
        <begin position="130"/>
        <end position="157"/>
    </location>
</feature>
<keyword evidence="8" id="KW-1185">Reference proteome</keyword>
<sequence length="209" mass="21475">MQGTLPLLAILGALGAGVVSPGPSFVMVARVAVFSSRAEGLGAALGMGLGGLLFASAALAGLQAVLLAVPTLYLVLKVCGGLYLCYLGYRIFRGATQALATDAAGGPRASRWRSVVLGFTTQVSNPKTSIIYASVFAAFLPGHVSAAFAAVLLLAVFCMETGWYALVALVLSAGGPRALYLRAKKWLDRLAGTVLAALGLRLVAMAWSE</sequence>
<evidence type="ECO:0000313" key="8">
    <source>
        <dbReference type="Proteomes" id="UP000541185"/>
    </source>
</evidence>
<comment type="caution">
    <text evidence="7">The sequence shown here is derived from an EMBL/GenBank/DDBJ whole genome shotgun (WGS) entry which is preliminary data.</text>
</comment>
<protein>
    <submittedName>
        <fullName evidence="7">LysE family transporter</fullName>
    </submittedName>
</protein>
<dbReference type="PANTHER" id="PTHR30086">
    <property type="entry name" value="ARGININE EXPORTER PROTEIN ARGO"/>
    <property type="match status" value="1"/>
</dbReference>
<evidence type="ECO:0000256" key="2">
    <source>
        <dbReference type="ARBA" id="ARBA00022475"/>
    </source>
</evidence>
<evidence type="ECO:0000256" key="3">
    <source>
        <dbReference type="ARBA" id="ARBA00022692"/>
    </source>
</evidence>
<evidence type="ECO:0000256" key="4">
    <source>
        <dbReference type="ARBA" id="ARBA00022989"/>
    </source>
</evidence>
<feature type="transmembrane region" description="Helical" evidence="6">
    <location>
        <begin position="6"/>
        <end position="29"/>
    </location>
</feature>
<keyword evidence="5 6" id="KW-0472">Membrane</keyword>
<keyword evidence="3 6" id="KW-0812">Transmembrane</keyword>
<evidence type="ECO:0000313" key="7">
    <source>
        <dbReference type="EMBL" id="NML47444.1"/>
    </source>
</evidence>
<gene>
    <name evidence="7" type="ORF">HHL11_27085</name>
</gene>
<comment type="subcellular location">
    <subcellularLocation>
        <location evidence="1">Cell membrane</location>
        <topology evidence="1">Multi-pass membrane protein</topology>
    </subcellularLocation>
</comment>
<evidence type="ECO:0000256" key="1">
    <source>
        <dbReference type="ARBA" id="ARBA00004651"/>
    </source>
</evidence>
<name>A0A848HAD9_9BURK</name>
<keyword evidence="2" id="KW-1003">Cell membrane</keyword>
<evidence type="ECO:0000256" key="5">
    <source>
        <dbReference type="ARBA" id="ARBA00023136"/>
    </source>
</evidence>
<dbReference type="PANTHER" id="PTHR30086:SF19">
    <property type="entry name" value="THREONINE EFFLUX PROTEIN"/>
    <property type="match status" value="1"/>
</dbReference>
<dbReference type="Proteomes" id="UP000541185">
    <property type="component" value="Unassembled WGS sequence"/>
</dbReference>
<feature type="transmembrane region" description="Helical" evidence="6">
    <location>
        <begin position="41"/>
        <end position="66"/>
    </location>
</feature>
<dbReference type="InterPro" id="IPR001123">
    <property type="entry name" value="LeuE-type"/>
</dbReference>
<reference evidence="7 8" key="1">
    <citation type="submission" date="2020-04" db="EMBL/GenBank/DDBJ databases">
        <title>Ramlibacter sp. G-1-2-2 isolated from soil.</title>
        <authorList>
            <person name="Dahal R.H."/>
        </authorList>
    </citation>
    <scope>NUCLEOTIDE SEQUENCE [LARGE SCALE GENOMIC DNA]</scope>
    <source>
        <strain evidence="7 8">G-1-2-2</strain>
    </source>
</reference>
<feature type="transmembrane region" description="Helical" evidence="6">
    <location>
        <begin position="163"/>
        <end position="180"/>
    </location>
</feature>
<dbReference type="RefSeq" id="WP_169421721.1">
    <property type="nucleotide sequence ID" value="NZ_JABBFX010000003.1"/>
</dbReference>
<keyword evidence="4 6" id="KW-1133">Transmembrane helix</keyword>
<feature type="transmembrane region" description="Helical" evidence="6">
    <location>
        <begin position="72"/>
        <end position="89"/>
    </location>
</feature>
<dbReference type="EMBL" id="JABBFX010000003">
    <property type="protein sequence ID" value="NML47444.1"/>
    <property type="molecule type" value="Genomic_DNA"/>
</dbReference>
<proteinExistence type="predicted"/>
<dbReference type="GO" id="GO:0005886">
    <property type="term" value="C:plasma membrane"/>
    <property type="evidence" value="ECO:0007669"/>
    <property type="project" value="UniProtKB-SubCell"/>
</dbReference>
<dbReference type="GO" id="GO:0015171">
    <property type="term" value="F:amino acid transmembrane transporter activity"/>
    <property type="evidence" value="ECO:0007669"/>
    <property type="project" value="TreeGrafter"/>
</dbReference>
<dbReference type="Pfam" id="PF01810">
    <property type="entry name" value="LysE"/>
    <property type="match status" value="1"/>
</dbReference>
<evidence type="ECO:0000256" key="6">
    <source>
        <dbReference type="SAM" id="Phobius"/>
    </source>
</evidence>
<accession>A0A848HAD9</accession>
<dbReference type="AlphaFoldDB" id="A0A848HAD9"/>